<evidence type="ECO:0000313" key="3">
    <source>
        <dbReference type="Proteomes" id="UP000366872"/>
    </source>
</evidence>
<dbReference type="EMBL" id="CAAHFG010000005">
    <property type="protein sequence ID" value="VGO17824.1"/>
    <property type="molecule type" value="Genomic_DNA"/>
</dbReference>
<name>A0A6C2UEN0_PONDE</name>
<protein>
    <submittedName>
        <fullName evidence="2">Uncharacterized protein</fullName>
    </submittedName>
</protein>
<reference evidence="2 3" key="1">
    <citation type="submission" date="2019-04" db="EMBL/GenBank/DDBJ databases">
        <authorList>
            <person name="Van Vliet M D."/>
        </authorList>
    </citation>
    <scope>NUCLEOTIDE SEQUENCE [LARGE SCALE GENOMIC DNA]</scope>
    <source>
        <strain evidence="2 3">F1</strain>
    </source>
</reference>
<organism evidence="2 3">
    <name type="scientific">Pontiella desulfatans</name>
    <dbReference type="NCBI Taxonomy" id="2750659"/>
    <lineage>
        <taxon>Bacteria</taxon>
        <taxon>Pseudomonadati</taxon>
        <taxon>Kiritimatiellota</taxon>
        <taxon>Kiritimatiellia</taxon>
        <taxon>Kiritimatiellales</taxon>
        <taxon>Pontiellaceae</taxon>
        <taxon>Pontiella</taxon>
    </lineage>
</organism>
<dbReference type="AlphaFoldDB" id="A0A6C2UEN0"/>
<gene>
    <name evidence="2" type="ORF">PDESU_06426</name>
</gene>
<dbReference type="Proteomes" id="UP000366872">
    <property type="component" value="Unassembled WGS sequence"/>
</dbReference>
<keyword evidence="3" id="KW-1185">Reference proteome</keyword>
<accession>A0A6C2UEN0</accession>
<evidence type="ECO:0000256" key="1">
    <source>
        <dbReference type="SAM" id="MobiDB-lite"/>
    </source>
</evidence>
<evidence type="ECO:0000313" key="2">
    <source>
        <dbReference type="EMBL" id="VGO17824.1"/>
    </source>
</evidence>
<sequence length="264" mass="28477">MHEWGLGMKQVCLIGVLVLAVAVSHAHVQRGTGERFTCLGKTYEQELPKLGSGAYPKWNPAAGACPLHPTNAVAIAGHAATNAIPDSMVRKGSNPKLSLHSDSGEWYYLVGLSITTEEAAGNRFRRGGSASIMVGLDGKVPPIKFIPKEELNAEREEVRANLRQYQMEVIRAGMPPLAIPLTQEMDDQLVAEGVLPPAKTNTTPRRFGSGFRRAPGPNPEVPPGVKRKQAQDALREYQEEAMRAGMPPLAELFPQTNAPAATGK</sequence>
<feature type="compositionally biased region" description="Polar residues" evidence="1">
    <location>
        <begin position="254"/>
        <end position="264"/>
    </location>
</feature>
<proteinExistence type="predicted"/>
<feature type="region of interest" description="Disordered" evidence="1">
    <location>
        <begin position="196"/>
        <end position="264"/>
    </location>
</feature>
<feature type="compositionally biased region" description="Basic and acidic residues" evidence="1">
    <location>
        <begin position="229"/>
        <end position="242"/>
    </location>
</feature>